<dbReference type="EMBL" id="CAJHUC010001320">
    <property type="protein sequence ID" value="CAD7700695.1"/>
    <property type="molecule type" value="Genomic_DNA"/>
</dbReference>
<evidence type="ECO:0000313" key="2">
    <source>
        <dbReference type="EMBL" id="CAD7700695.1"/>
    </source>
</evidence>
<comment type="caution">
    <text evidence="2">The sequence shown here is derived from an EMBL/GenBank/DDBJ whole genome shotgun (WGS) entry which is preliminary data.</text>
</comment>
<gene>
    <name evidence="2" type="ORF">OSTQU699_LOCUS6054</name>
</gene>
<proteinExistence type="predicted"/>
<name>A0A8S1J0L1_9CHLO</name>
<dbReference type="InterPro" id="IPR000626">
    <property type="entry name" value="Ubiquitin-like_dom"/>
</dbReference>
<sequence length="131" mass="14718">MEVFVHFEGTGNVEELVQVNLQGTDSIARLKKQLALQCGIDENRIRRVLCNGQVLSDAACIGKEFSHLVRGETKFVGRFLYPNSWTTALDGVLRLDLDTSWGPLHALQLETSKWWLGALVFLILLLSLLNH</sequence>
<evidence type="ECO:0000259" key="1">
    <source>
        <dbReference type="PROSITE" id="PS50053"/>
    </source>
</evidence>
<dbReference type="Proteomes" id="UP000708148">
    <property type="component" value="Unassembled WGS sequence"/>
</dbReference>
<organism evidence="2 3">
    <name type="scientific">Ostreobium quekettii</name>
    <dbReference type="NCBI Taxonomy" id="121088"/>
    <lineage>
        <taxon>Eukaryota</taxon>
        <taxon>Viridiplantae</taxon>
        <taxon>Chlorophyta</taxon>
        <taxon>core chlorophytes</taxon>
        <taxon>Ulvophyceae</taxon>
        <taxon>TCBD clade</taxon>
        <taxon>Bryopsidales</taxon>
        <taxon>Ostreobineae</taxon>
        <taxon>Ostreobiaceae</taxon>
        <taxon>Ostreobium</taxon>
    </lineage>
</organism>
<dbReference type="AlphaFoldDB" id="A0A8S1J0L1"/>
<reference evidence="2" key="1">
    <citation type="submission" date="2020-12" db="EMBL/GenBank/DDBJ databases">
        <authorList>
            <person name="Iha C."/>
        </authorList>
    </citation>
    <scope>NUCLEOTIDE SEQUENCE</scope>
</reference>
<accession>A0A8S1J0L1</accession>
<feature type="domain" description="Ubiquitin-like" evidence="1">
    <location>
        <begin position="1"/>
        <end position="63"/>
    </location>
</feature>
<dbReference type="PROSITE" id="PS50053">
    <property type="entry name" value="UBIQUITIN_2"/>
    <property type="match status" value="1"/>
</dbReference>
<protein>
    <recommendedName>
        <fullName evidence="1">Ubiquitin-like domain-containing protein</fullName>
    </recommendedName>
</protein>
<evidence type="ECO:0000313" key="3">
    <source>
        <dbReference type="Proteomes" id="UP000708148"/>
    </source>
</evidence>
<keyword evidence="3" id="KW-1185">Reference proteome</keyword>